<dbReference type="AlphaFoldDB" id="A0AAX6GTK4"/>
<dbReference type="InterPro" id="IPR051884">
    <property type="entry name" value="Bis(5'-adenosyl)-TPase_reg"/>
</dbReference>
<dbReference type="PANTHER" id="PTHR46243">
    <property type="entry name" value="BIS(5'-ADENOSYL)-TRIPHOSPHATASE"/>
    <property type="match status" value="1"/>
</dbReference>
<organism evidence="1 2">
    <name type="scientific">Iris pallida</name>
    <name type="common">Sweet iris</name>
    <dbReference type="NCBI Taxonomy" id="29817"/>
    <lineage>
        <taxon>Eukaryota</taxon>
        <taxon>Viridiplantae</taxon>
        <taxon>Streptophyta</taxon>
        <taxon>Embryophyta</taxon>
        <taxon>Tracheophyta</taxon>
        <taxon>Spermatophyta</taxon>
        <taxon>Magnoliopsida</taxon>
        <taxon>Liliopsida</taxon>
        <taxon>Asparagales</taxon>
        <taxon>Iridaceae</taxon>
        <taxon>Iridoideae</taxon>
        <taxon>Irideae</taxon>
        <taxon>Iris</taxon>
    </lineage>
</organism>
<reference evidence="1" key="1">
    <citation type="journal article" date="2023" name="GigaByte">
        <title>Genome assembly of the bearded iris, Iris pallida Lam.</title>
        <authorList>
            <person name="Bruccoleri R.E."/>
            <person name="Oakeley E.J."/>
            <person name="Faust A.M.E."/>
            <person name="Altorfer M."/>
            <person name="Dessus-Babus S."/>
            <person name="Burckhardt D."/>
            <person name="Oertli M."/>
            <person name="Naumann U."/>
            <person name="Petersen F."/>
            <person name="Wong J."/>
        </authorList>
    </citation>
    <scope>NUCLEOTIDE SEQUENCE</scope>
    <source>
        <strain evidence="1">GSM-AAB239-AS_SAM_17_03QT</strain>
    </source>
</reference>
<keyword evidence="2" id="KW-1185">Reference proteome</keyword>
<reference evidence="1" key="2">
    <citation type="submission" date="2023-04" db="EMBL/GenBank/DDBJ databases">
        <authorList>
            <person name="Bruccoleri R.E."/>
            <person name="Oakeley E.J."/>
            <person name="Faust A.-M."/>
            <person name="Dessus-Babus S."/>
            <person name="Altorfer M."/>
            <person name="Burckhardt D."/>
            <person name="Oertli M."/>
            <person name="Naumann U."/>
            <person name="Petersen F."/>
            <person name="Wong J."/>
        </authorList>
    </citation>
    <scope>NUCLEOTIDE SEQUENCE</scope>
    <source>
        <strain evidence="1">GSM-AAB239-AS_SAM_17_03QT</strain>
        <tissue evidence="1">Leaf</tissue>
    </source>
</reference>
<evidence type="ECO:0000313" key="1">
    <source>
        <dbReference type="EMBL" id="KAJ6831665.1"/>
    </source>
</evidence>
<dbReference type="PANTHER" id="PTHR46243:SF1">
    <property type="entry name" value="BIS(5'-ADENOSYL)-TRIPHOSPHATASE"/>
    <property type="match status" value="1"/>
</dbReference>
<dbReference type="Gene3D" id="3.30.428.10">
    <property type="entry name" value="HIT-like"/>
    <property type="match status" value="1"/>
</dbReference>
<protein>
    <submittedName>
        <fullName evidence="1">Bifunctional bis(5'-adenosyl)-triphosphatase/adenylylsulfatase FHIT</fullName>
    </submittedName>
</protein>
<name>A0AAX6GTK4_IRIPA</name>
<dbReference type="EMBL" id="JANAVB010016599">
    <property type="protein sequence ID" value="KAJ6831665.1"/>
    <property type="molecule type" value="Genomic_DNA"/>
</dbReference>
<accession>A0AAX6GTK4</accession>
<proteinExistence type="predicted"/>
<sequence length="97" mass="10936">MISPLRFRLPVAIPRTKPVTAVDSFLHLLPGRRSVSSARSEMDAESYKFGPYKIDSSEVFRSTPLSYALVNLRPLVPGHILLQRSLCHLAIYIIEDI</sequence>
<gene>
    <name evidence="1" type="ORF">M6B38_347840</name>
</gene>
<dbReference type="Proteomes" id="UP001140949">
    <property type="component" value="Unassembled WGS sequence"/>
</dbReference>
<comment type="caution">
    <text evidence="1">The sequence shown here is derived from an EMBL/GenBank/DDBJ whole genome shotgun (WGS) entry which is preliminary data.</text>
</comment>
<evidence type="ECO:0000313" key="2">
    <source>
        <dbReference type="Proteomes" id="UP001140949"/>
    </source>
</evidence>
<dbReference type="InterPro" id="IPR036265">
    <property type="entry name" value="HIT-like_sf"/>
</dbReference>